<dbReference type="InterPro" id="IPR001623">
    <property type="entry name" value="DnaJ_domain"/>
</dbReference>
<protein>
    <recommendedName>
        <fullName evidence="3">J domain-containing protein</fullName>
    </recommendedName>
</protein>
<reference evidence="4 5" key="1">
    <citation type="submission" date="2018-07" db="EMBL/GenBank/DDBJ databases">
        <title>Complete genome sequence of Flavobacterium arcticum type strain SM1502T.</title>
        <authorList>
            <person name="Li Y."/>
            <person name="Li D.-D."/>
        </authorList>
    </citation>
    <scope>NUCLEOTIDE SEQUENCE [LARGE SCALE GENOMIC DNA]</scope>
    <source>
        <strain evidence="4 5">SM1502</strain>
    </source>
</reference>
<evidence type="ECO:0000313" key="5">
    <source>
        <dbReference type="Proteomes" id="UP000253951"/>
    </source>
</evidence>
<keyword evidence="1" id="KW-0143">Chaperone</keyword>
<gene>
    <name evidence="4" type="ORF">DVK85_10430</name>
</gene>
<evidence type="ECO:0000256" key="1">
    <source>
        <dbReference type="ARBA" id="ARBA00023186"/>
    </source>
</evidence>
<dbReference type="PANTHER" id="PTHR44145:SF3">
    <property type="entry name" value="DNAJ HOMOLOG SUBFAMILY A MEMBER 3, MITOCHONDRIAL"/>
    <property type="match status" value="1"/>
</dbReference>
<accession>A0A345HDG7</accession>
<dbReference type="SMART" id="SM00271">
    <property type="entry name" value="DnaJ"/>
    <property type="match status" value="1"/>
</dbReference>
<dbReference type="OrthoDB" id="9779622at2"/>
<evidence type="ECO:0000256" key="2">
    <source>
        <dbReference type="SAM" id="Phobius"/>
    </source>
</evidence>
<keyword evidence="2" id="KW-0812">Transmembrane</keyword>
<feature type="transmembrane region" description="Helical" evidence="2">
    <location>
        <begin position="201"/>
        <end position="220"/>
    </location>
</feature>
<evidence type="ECO:0000313" key="4">
    <source>
        <dbReference type="EMBL" id="AXG74627.1"/>
    </source>
</evidence>
<dbReference type="PRINTS" id="PR00625">
    <property type="entry name" value="JDOMAIN"/>
</dbReference>
<dbReference type="CDD" id="cd06257">
    <property type="entry name" value="DnaJ"/>
    <property type="match status" value="1"/>
</dbReference>
<dbReference type="InterPro" id="IPR051938">
    <property type="entry name" value="Apopto_cytoskel_mod"/>
</dbReference>
<organism evidence="4 5">
    <name type="scientific">Flavobacterium arcticum</name>
    <dbReference type="NCBI Taxonomy" id="1784713"/>
    <lineage>
        <taxon>Bacteria</taxon>
        <taxon>Pseudomonadati</taxon>
        <taxon>Bacteroidota</taxon>
        <taxon>Flavobacteriia</taxon>
        <taxon>Flavobacteriales</taxon>
        <taxon>Flavobacteriaceae</taxon>
        <taxon>Flavobacterium</taxon>
    </lineage>
</organism>
<dbReference type="SUPFAM" id="SSF46565">
    <property type="entry name" value="Chaperone J-domain"/>
    <property type="match status" value="1"/>
</dbReference>
<keyword evidence="2" id="KW-1133">Transmembrane helix</keyword>
<keyword evidence="5" id="KW-1185">Reference proteome</keyword>
<evidence type="ECO:0000259" key="3">
    <source>
        <dbReference type="PROSITE" id="PS50076"/>
    </source>
</evidence>
<dbReference type="AlphaFoldDB" id="A0A345HDG7"/>
<proteinExistence type="predicted"/>
<dbReference type="InterPro" id="IPR036869">
    <property type="entry name" value="J_dom_sf"/>
</dbReference>
<dbReference type="RefSeq" id="WP_114678385.1">
    <property type="nucleotide sequence ID" value="NZ_CP031188.1"/>
</dbReference>
<dbReference type="PROSITE" id="PS50076">
    <property type="entry name" value="DNAJ_2"/>
    <property type="match status" value="1"/>
</dbReference>
<dbReference type="Pfam" id="PF00226">
    <property type="entry name" value="DnaJ"/>
    <property type="match status" value="1"/>
</dbReference>
<dbReference type="Gene3D" id="1.10.287.110">
    <property type="entry name" value="DnaJ domain"/>
    <property type="match status" value="1"/>
</dbReference>
<dbReference type="EMBL" id="CP031188">
    <property type="protein sequence ID" value="AXG74627.1"/>
    <property type="molecule type" value="Genomic_DNA"/>
</dbReference>
<feature type="domain" description="J" evidence="3">
    <location>
        <begin position="3"/>
        <end position="68"/>
    </location>
</feature>
<dbReference type="KEGG" id="fat:DVK85_10430"/>
<sequence length="224" mass="25267">MTNYYKILGVTTTSSQAEIKKAYRLLAVQYHPDKNGGDKASEERFKAISEAYIVLGDTAKRNAYDYTKKQQKSNTRHNTSSQESTLVTFLLLFRKIKNSVLNANGYVNEQALFKVINDLLSDKNIESLILVEDVVAKNLMLDDILTSCMFISDSLKSILYPKLLKLANGDPRLVAKIELFNIKKSNLEDAKPVAIEEEKPSIASILLFIIIVFFILFMAFNKGV</sequence>
<dbReference type="PANTHER" id="PTHR44145">
    <property type="entry name" value="DNAJ HOMOLOG SUBFAMILY A MEMBER 3, MITOCHONDRIAL"/>
    <property type="match status" value="1"/>
</dbReference>
<dbReference type="Proteomes" id="UP000253951">
    <property type="component" value="Chromosome"/>
</dbReference>
<keyword evidence="2" id="KW-0472">Membrane</keyword>
<name>A0A345HDG7_9FLAO</name>